<dbReference type="eggNOG" id="COG0154">
    <property type="taxonomic scope" value="Bacteria"/>
</dbReference>
<dbReference type="OrthoDB" id="9811471at2"/>
<dbReference type="STRING" id="266779.Meso_2296"/>
<dbReference type="InterPro" id="IPR023631">
    <property type="entry name" value="Amidase_dom"/>
</dbReference>
<dbReference type="AlphaFoldDB" id="Q11FZ1"/>
<dbReference type="EMBL" id="CP000390">
    <property type="protein sequence ID" value="ABG63684.1"/>
    <property type="molecule type" value="Genomic_DNA"/>
</dbReference>
<evidence type="ECO:0000313" key="4">
    <source>
        <dbReference type="EMBL" id="ABG63684.1"/>
    </source>
</evidence>
<dbReference type="PANTHER" id="PTHR11895:SF176">
    <property type="entry name" value="AMIDASE AMID-RELATED"/>
    <property type="match status" value="1"/>
</dbReference>
<reference evidence="4" key="1">
    <citation type="submission" date="2006-06" db="EMBL/GenBank/DDBJ databases">
        <title>Complete sequence of chromosome of Chelativorans sp. BNC1.</title>
        <authorList>
            <consortium name="US DOE Joint Genome Institute"/>
            <person name="Copeland A."/>
            <person name="Lucas S."/>
            <person name="Lapidus A."/>
            <person name="Barry K."/>
            <person name="Detter J.C."/>
            <person name="Glavina del Rio T."/>
            <person name="Hammon N."/>
            <person name="Israni S."/>
            <person name="Dalin E."/>
            <person name="Tice H."/>
            <person name="Pitluck S."/>
            <person name="Chertkov O."/>
            <person name="Brettin T."/>
            <person name="Bruce D."/>
            <person name="Han C."/>
            <person name="Tapia R."/>
            <person name="Gilna P."/>
            <person name="Schmutz J."/>
            <person name="Larimer F."/>
            <person name="Land M."/>
            <person name="Hauser L."/>
            <person name="Kyrpides N."/>
            <person name="Mikhailova N."/>
            <person name="Richardson P."/>
        </authorList>
    </citation>
    <scope>NUCLEOTIDE SEQUENCE</scope>
    <source>
        <strain evidence="4">BNC1</strain>
    </source>
</reference>
<dbReference type="HOGENOM" id="CLU_009600_0_3_5"/>
<accession>Q11FZ1</accession>
<dbReference type="PROSITE" id="PS00571">
    <property type="entry name" value="AMIDASES"/>
    <property type="match status" value="1"/>
</dbReference>
<sequence length="456" mass="48833">MHYHDIIGIGELIRTRAISPIELVETIVARIKGIDPVLKSYAEVFEEHARRSAVNAEAEISRGNYRGPLHGIPVALKDLIFAKYGPTKCGMTIYRDFVPTSNATVVTRLEAAGAIIVGKLNMTEGALSGHHPLLDTPSNPWGANLWTGASSSGAGSATAAGLCFASIGSDSGGSIRLPAAANGLTGLKPTWGLISRNGVFPLAETLDHIGPIARSAEDIAVVLSAIAGEDTEDPTSLRQPAQDYLSLARQPIRGLRIGVDEAFAFDGVDPQVSGALQDALSVFARLGAHLRVMKFPSTADVVRHWRTICFSECAVAHSDTYPARKNEYGHDLADRIEYGRSLSATDLAKALHYLAKIRGPVQKAMDECDVFITPAMSSPVPEVSVDSSSSDRMRYMAIFNLTGHPALSFNGGFDIRQAPIGLQLVGEHLGEAVLLRVVHAFQTETGWHLQRPAGFP</sequence>
<dbReference type="SUPFAM" id="SSF75304">
    <property type="entry name" value="Amidase signature (AS) enzymes"/>
    <property type="match status" value="1"/>
</dbReference>
<feature type="domain" description="Amidase" evidence="3">
    <location>
        <begin position="22"/>
        <end position="435"/>
    </location>
</feature>
<dbReference type="InterPro" id="IPR036928">
    <property type="entry name" value="AS_sf"/>
</dbReference>
<evidence type="ECO:0000256" key="2">
    <source>
        <dbReference type="ARBA" id="ARBA00021874"/>
    </source>
</evidence>
<dbReference type="Gene3D" id="3.90.1300.10">
    <property type="entry name" value="Amidase signature (AS) domain"/>
    <property type="match status" value="1"/>
</dbReference>
<protein>
    <recommendedName>
        <fullName evidence="2">Indoleacetamide hydrolase</fullName>
    </recommendedName>
</protein>
<evidence type="ECO:0000256" key="1">
    <source>
        <dbReference type="ARBA" id="ARBA00003871"/>
    </source>
</evidence>
<dbReference type="InterPro" id="IPR000120">
    <property type="entry name" value="Amidase"/>
</dbReference>
<dbReference type="Pfam" id="PF01425">
    <property type="entry name" value="Amidase"/>
    <property type="match status" value="1"/>
</dbReference>
<dbReference type="InterPro" id="IPR020556">
    <property type="entry name" value="Amidase_CS"/>
</dbReference>
<proteinExistence type="predicted"/>
<dbReference type="GO" id="GO:0003824">
    <property type="term" value="F:catalytic activity"/>
    <property type="evidence" value="ECO:0007669"/>
    <property type="project" value="InterPro"/>
</dbReference>
<evidence type="ECO:0000259" key="3">
    <source>
        <dbReference type="Pfam" id="PF01425"/>
    </source>
</evidence>
<organism evidence="4">
    <name type="scientific">Chelativorans sp. (strain BNC1)</name>
    <dbReference type="NCBI Taxonomy" id="266779"/>
    <lineage>
        <taxon>Bacteria</taxon>
        <taxon>Pseudomonadati</taxon>
        <taxon>Pseudomonadota</taxon>
        <taxon>Alphaproteobacteria</taxon>
        <taxon>Hyphomicrobiales</taxon>
        <taxon>Phyllobacteriaceae</taxon>
        <taxon>Chelativorans</taxon>
    </lineage>
</organism>
<name>Q11FZ1_CHESB</name>
<comment type="function">
    <text evidence="1">Hydrolyzes indole-3-acetamide (IAM) into indole-3-acetic acid (IAA).</text>
</comment>
<dbReference type="PANTHER" id="PTHR11895">
    <property type="entry name" value="TRANSAMIDASE"/>
    <property type="match status" value="1"/>
</dbReference>
<gene>
    <name evidence="4" type="ordered locus">Meso_2296</name>
</gene>
<dbReference type="KEGG" id="mes:Meso_2296"/>